<gene>
    <name evidence="2" type="ORF">GCM10009096_28260</name>
</gene>
<dbReference type="SUPFAM" id="SSF53474">
    <property type="entry name" value="alpha/beta-Hydrolases"/>
    <property type="match status" value="1"/>
</dbReference>
<dbReference type="Pfam" id="PF12146">
    <property type="entry name" value="Hydrolase_4"/>
    <property type="match status" value="1"/>
</dbReference>
<dbReference type="InterPro" id="IPR022742">
    <property type="entry name" value="Hydrolase_4"/>
</dbReference>
<dbReference type="NCBIfam" id="TIGR03100">
    <property type="entry name" value="hydr1_PEP"/>
    <property type="match status" value="1"/>
</dbReference>
<dbReference type="InterPro" id="IPR029058">
    <property type="entry name" value="AB_hydrolase_fold"/>
</dbReference>
<name>A0ABN1AUC8_9SPHN</name>
<comment type="caution">
    <text evidence="2">The sequence shown here is derived from an EMBL/GenBank/DDBJ whole genome shotgun (WGS) entry which is preliminary data.</text>
</comment>
<evidence type="ECO:0000313" key="2">
    <source>
        <dbReference type="EMBL" id="GAA0484069.1"/>
    </source>
</evidence>
<dbReference type="InterPro" id="IPR017531">
    <property type="entry name" value="Hydrolase-1_PEP"/>
</dbReference>
<reference evidence="2 3" key="1">
    <citation type="journal article" date="2019" name="Int. J. Syst. Evol. Microbiol.">
        <title>The Global Catalogue of Microorganisms (GCM) 10K type strain sequencing project: providing services to taxonomists for standard genome sequencing and annotation.</title>
        <authorList>
            <consortium name="The Broad Institute Genomics Platform"/>
            <consortium name="The Broad Institute Genome Sequencing Center for Infectious Disease"/>
            <person name="Wu L."/>
            <person name="Ma J."/>
        </authorList>
    </citation>
    <scope>NUCLEOTIDE SEQUENCE [LARGE SCALE GENOMIC DNA]</scope>
    <source>
        <strain evidence="2 3">JCM 14162</strain>
    </source>
</reference>
<dbReference type="Gene3D" id="3.40.50.1820">
    <property type="entry name" value="alpha/beta hydrolase"/>
    <property type="match status" value="1"/>
</dbReference>
<evidence type="ECO:0000313" key="3">
    <source>
        <dbReference type="Proteomes" id="UP001500713"/>
    </source>
</evidence>
<evidence type="ECO:0000259" key="1">
    <source>
        <dbReference type="Pfam" id="PF12146"/>
    </source>
</evidence>
<sequence>MTRSFHQFSCEDALLAGTLDQGTKPIGLLIVSGGNEVKAGAHAGMARLANHIADQGFPVFRYDRRGIGDSSGINQGFLESCADIAAATEYFRTLHPGLTKIVAFGNCDAATALALFNHRIAVDQLILANPWVIEDNGGSAESPAAPPPSAIRSRYWARLKNPQSIIDLITGKIDLRKLAKGLRQATQKQDNKGLAIRLSESLARLKKPTQILLASRDTTARAFVAAWESKDFAGARSSSHIVIEKLDSASHSFADETSRRWLENHLLEALKNA</sequence>
<protein>
    <recommendedName>
        <fullName evidence="1">Serine aminopeptidase S33 domain-containing protein</fullName>
    </recommendedName>
</protein>
<dbReference type="RefSeq" id="WP_229956666.1">
    <property type="nucleotide sequence ID" value="NZ_BAAAEM010000003.1"/>
</dbReference>
<keyword evidence="3" id="KW-1185">Reference proteome</keyword>
<dbReference type="EMBL" id="BAAAEM010000003">
    <property type="protein sequence ID" value="GAA0484069.1"/>
    <property type="molecule type" value="Genomic_DNA"/>
</dbReference>
<organism evidence="2 3">
    <name type="scientific">Parasphingorhabdus litoris</name>
    <dbReference type="NCBI Taxonomy" id="394733"/>
    <lineage>
        <taxon>Bacteria</taxon>
        <taxon>Pseudomonadati</taxon>
        <taxon>Pseudomonadota</taxon>
        <taxon>Alphaproteobacteria</taxon>
        <taxon>Sphingomonadales</taxon>
        <taxon>Sphingomonadaceae</taxon>
        <taxon>Parasphingorhabdus</taxon>
    </lineage>
</organism>
<dbReference type="Proteomes" id="UP001500713">
    <property type="component" value="Unassembled WGS sequence"/>
</dbReference>
<proteinExistence type="predicted"/>
<feature type="domain" description="Serine aminopeptidase S33" evidence="1">
    <location>
        <begin position="45"/>
        <end position="218"/>
    </location>
</feature>
<accession>A0ABN1AUC8</accession>